<feature type="coiled-coil region" evidence="1">
    <location>
        <begin position="4"/>
        <end position="38"/>
    </location>
</feature>
<keyword evidence="1" id="KW-0175">Coiled coil</keyword>
<feature type="compositionally biased region" description="Basic and acidic residues" evidence="2">
    <location>
        <begin position="74"/>
        <end position="90"/>
    </location>
</feature>
<dbReference type="EMBL" id="CP043494">
    <property type="protein sequence ID" value="WNG49213.1"/>
    <property type="molecule type" value="Genomic_DNA"/>
</dbReference>
<organism evidence="3 4">
    <name type="scientific">Archangium minus</name>
    <dbReference type="NCBI Taxonomy" id="83450"/>
    <lineage>
        <taxon>Bacteria</taxon>
        <taxon>Pseudomonadati</taxon>
        <taxon>Myxococcota</taxon>
        <taxon>Myxococcia</taxon>
        <taxon>Myxococcales</taxon>
        <taxon>Cystobacterineae</taxon>
        <taxon>Archangiaceae</taxon>
        <taxon>Archangium</taxon>
    </lineage>
</organism>
<sequence>MSCARNLDQELAALRAELEQERLARARAEAKLEGFREAVALMAASRPHAPSDSSDRHAASVTIQRDGVTAGVTQEEREKAQREKARERSKNYRLRKRSVTIQRDGVTASVTHSPEPSSSPPQRPVRGTLALVTVAARDVQRDGPREHRTPATLPAAVRELRSAWNELAVPHGFPAWGERTSGRLLQDALAALERRPLEEWRRVFALVPRSPVCRGELSSRQRASLVWMLTGRTRDGYEPAEKLLSGTWSIDPEPTATPAANTAGAELAGLPVDTPAASAWKQMLEAMQEDGKHYALSWLARLRGRAVQEGSLVLEAPDTYAATWVAQHYGELVRRMAAIQGYTDVRFIAAGEASP</sequence>
<gene>
    <name evidence="3" type="ORF">F0U60_37670</name>
</gene>
<dbReference type="InterPro" id="IPR038454">
    <property type="entry name" value="DnaA_N_sf"/>
</dbReference>
<evidence type="ECO:0000313" key="3">
    <source>
        <dbReference type="EMBL" id="WNG49213.1"/>
    </source>
</evidence>
<reference evidence="3 4" key="1">
    <citation type="submission" date="2019-08" db="EMBL/GenBank/DDBJ databases">
        <title>Archangium and Cystobacter genomes.</title>
        <authorList>
            <person name="Chen I.-C.K."/>
            <person name="Wielgoss S."/>
        </authorList>
    </citation>
    <scope>NUCLEOTIDE SEQUENCE [LARGE SCALE GENOMIC DNA]</scope>
    <source>
        <strain evidence="3 4">Cbm 6</strain>
    </source>
</reference>
<dbReference type="Proteomes" id="UP001611383">
    <property type="component" value="Chromosome"/>
</dbReference>
<protein>
    <recommendedName>
        <fullName evidence="5">DnaA N-terminal domain-containing protein</fullName>
    </recommendedName>
</protein>
<accession>A0ABY9X1D8</accession>
<evidence type="ECO:0008006" key="5">
    <source>
        <dbReference type="Google" id="ProtNLM"/>
    </source>
</evidence>
<feature type="region of interest" description="Disordered" evidence="2">
    <location>
        <begin position="44"/>
        <end position="127"/>
    </location>
</feature>
<name>A0ABY9X1D8_9BACT</name>
<keyword evidence="4" id="KW-1185">Reference proteome</keyword>
<proteinExistence type="predicted"/>
<dbReference type="RefSeq" id="WP_395806892.1">
    <property type="nucleotide sequence ID" value="NZ_CP043494.1"/>
</dbReference>
<evidence type="ECO:0000256" key="1">
    <source>
        <dbReference type="SAM" id="Coils"/>
    </source>
</evidence>
<dbReference type="Gene3D" id="3.30.300.180">
    <property type="match status" value="1"/>
</dbReference>
<evidence type="ECO:0000313" key="4">
    <source>
        <dbReference type="Proteomes" id="UP001611383"/>
    </source>
</evidence>
<evidence type="ECO:0000256" key="2">
    <source>
        <dbReference type="SAM" id="MobiDB-lite"/>
    </source>
</evidence>